<dbReference type="GO" id="GO:0016887">
    <property type="term" value="F:ATP hydrolysis activity"/>
    <property type="evidence" value="ECO:0007669"/>
    <property type="project" value="InterPro"/>
</dbReference>
<evidence type="ECO:0000256" key="2">
    <source>
        <dbReference type="SAM" id="Coils"/>
    </source>
</evidence>
<dbReference type="GO" id="GO:0008270">
    <property type="term" value="F:zinc ion binding"/>
    <property type="evidence" value="ECO:0007669"/>
    <property type="project" value="UniProtKB-KW"/>
</dbReference>
<feature type="domain" description="C2H2-type" evidence="3">
    <location>
        <begin position="353"/>
        <end position="383"/>
    </location>
</feature>
<name>A0A9X4IEJ0_9NEIS</name>
<dbReference type="EMBL" id="JAPQFL010000005">
    <property type="protein sequence ID" value="MDD9328242.1"/>
    <property type="molecule type" value="Genomic_DNA"/>
</dbReference>
<gene>
    <name evidence="4" type="ORF">ORY91_001662</name>
    <name evidence="5" type="ORF">V9W64_10525</name>
</gene>
<dbReference type="AlphaFoldDB" id="A0A9X4IEJ0"/>
<evidence type="ECO:0000313" key="4">
    <source>
        <dbReference type="EMBL" id="MDD9328242.1"/>
    </source>
</evidence>
<sequence>MITRLSLTRFRQHKDLTLNFDTGITVLRGANEAGKSTVFEAATYAFFGVRACRNSDIGTWGEPENSYRVDLSFEAGGRPYELRRSPRGAEITWDGGRVTGQTEVTRFCEELLNLKPGTGQKLMFVGQNTVRGTLEETGTRSAQMIEQLAGFDQIDRWIETVQEQFPSGRTTGFQASLASVLRQIEESEQEAAALPDYAAQKEDEAARLAAEQSAAAEALRALEPEITRAEAGLAAAQQAEQAKAAVEARLTELRREEAAVRAKLDTYRAKAAETADPEAAEGRLKAMQSSHALWQDYATAADYRPPAETFPGRLTELQQALADCTRQTDGNLRRQSELSVEIRTLTDSLHNSLSCSSCGRAWDNADQLAGHNRTVSAQIDEKKALLAEVQAEEAELKATLAKLRAWHGHAVPTPKPDSLWQMSDDTWPPSFVWRGAAEPGRVTEAHLAVAEQEVRAALAAQARAEQDRQAEADCGKRLAELETQIGETTAQLPAGCTGRLSHDIRLELNDLRHRQQEMRRRESDARHAQETLDARYAPLFQQKESLTRRLNHLKQEQEALVTVIEQAEDGNRLIKLLRAVKPKIADALWKTVLDTASHYFSLMRGRSSVVSRTDNGFTVDGKDVSSLSGSTLDILGLAVRITLTKTFMPECRFILLDEPFAACDALRQSQALGFITSTGFDQILVITHEDTTEAVADRLIEL</sequence>
<dbReference type="InterPro" id="IPR038729">
    <property type="entry name" value="Rad50/SbcC_AAA"/>
</dbReference>
<reference evidence="4" key="1">
    <citation type="submission" date="2022-10" db="EMBL/GenBank/DDBJ databases">
        <authorList>
            <person name="Boutroux M."/>
        </authorList>
    </citation>
    <scope>NUCLEOTIDE SEQUENCE</scope>
    <source>
        <strain evidence="4">51.81</strain>
    </source>
</reference>
<dbReference type="EMBL" id="CP146598">
    <property type="protein sequence ID" value="WWY03097.1"/>
    <property type="molecule type" value="Genomic_DNA"/>
</dbReference>
<keyword evidence="6" id="KW-1185">Reference proteome</keyword>
<proteinExistence type="predicted"/>
<dbReference type="PANTHER" id="PTHR32114:SF2">
    <property type="entry name" value="ABC TRANSPORTER ABCH.3"/>
    <property type="match status" value="1"/>
</dbReference>
<feature type="coiled-coil region" evidence="2">
    <location>
        <begin position="236"/>
        <end position="270"/>
    </location>
</feature>
<keyword evidence="1" id="KW-0863">Zinc-finger</keyword>
<dbReference type="SUPFAM" id="SSF52540">
    <property type="entry name" value="P-loop containing nucleoside triphosphate hydrolases"/>
    <property type="match status" value="1"/>
</dbReference>
<dbReference type="Pfam" id="PF13476">
    <property type="entry name" value="AAA_23"/>
    <property type="match status" value="1"/>
</dbReference>
<evidence type="ECO:0000313" key="5">
    <source>
        <dbReference type="EMBL" id="WWY03097.1"/>
    </source>
</evidence>
<evidence type="ECO:0000256" key="1">
    <source>
        <dbReference type="PROSITE-ProRule" id="PRU00042"/>
    </source>
</evidence>
<feature type="coiled-coil region" evidence="2">
    <location>
        <begin position="372"/>
        <end position="402"/>
    </location>
</feature>
<evidence type="ECO:0000313" key="6">
    <source>
        <dbReference type="Proteomes" id="UP001149607"/>
    </source>
</evidence>
<dbReference type="GO" id="GO:0006302">
    <property type="term" value="P:double-strand break repair"/>
    <property type="evidence" value="ECO:0007669"/>
    <property type="project" value="InterPro"/>
</dbReference>
<keyword evidence="2" id="KW-0175">Coiled coil</keyword>
<dbReference type="Proteomes" id="UP001149607">
    <property type="component" value="Chromosome"/>
</dbReference>
<dbReference type="PROSITE" id="PS50157">
    <property type="entry name" value="ZINC_FINGER_C2H2_2"/>
    <property type="match status" value="1"/>
</dbReference>
<keyword evidence="1" id="KW-0862">Zinc</keyword>
<dbReference type="Gene3D" id="3.40.50.300">
    <property type="entry name" value="P-loop containing nucleotide triphosphate hydrolases"/>
    <property type="match status" value="2"/>
</dbReference>
<accession>A0A9X4IEJ0</accession>
<evidence type="ECO:0000259" key="3">
    <source>
        <dbReference type="PROSITE" id="PS50157"/>
    </source>
</evidence>
<dbReference type="InterPro" id="IPR027417">
    <property type="entry name" value="P-loop_NTPase"/>
</dbReference>
<keyword evidence="1" id="KW-0479">Metal-binding</keyword>
<reference evidence="5" key="2">
    <citation type="submission" date="2024-02" db="EMBL/GenBank/DDBJ databases">
        <title>Neisseria leonii sp. nov.</title>
        <authorList>
            <person name="Boutroux M."/>
            <person name="Favre-Rochex S."/>
            <person name="Gorgette O."/>
            <person name="Touak G."/>
            <person name="Muhle E."/>
            <person name="Chesneau O."/>
            <person name="Clermont D."/>
            <person name="Rahi P."/>
        </authorList>
    </citation>
    <scope>NUCLEOTIDE SEQUENCE</scope>
    <source>
        <strain evidence="5">51.81</strain>
    </source>
</reference>
<dbReference type="RefSeq" id="WP_274585347.1">
    <property type="nucleotide sequence ID" value="NZ_CP146598.1"/>
</dbReference>
<protein>
    <submittedName>
        <fullName evidence="4">AAA family ATPase</fullName>
    </submittedName>
</protein>
<organism evidence="4">
    <name type="scientific">Neisseria leonii</name>
    <dbReference type="NCBI Taxonomy" id="2995413"/>
    <lineage>
        <taxon>Bacteria</taxon>
        <taxon>Pseudomonadati</taxon>
        <taxon>Pseudomonadota</taxon>
        <taxon>Betaproteobacteria</taxon>
        <taxon>Neisseriales</taxon>
        <taxon>Neisseriaceae</taxon>
        <taxon>Neisseria</taxon>
    </lineage>
</organism>
<dbReference type="InterPro" id="IPR013087">
    <property type="entry name" value="Znf_C2H2_type"/>
</dbReference>
<dbReference type="PANTHER" id="PTHR32114">
    <property type="entry name" value="ABC TRANSPORTER ABCH.3"/>
    <property type="match status" value="1"/>
</dbReference>